<protein>
    <submittedName>
        <fullName evidence="2">NAD-glutamate dehydrogenase</fullName>
    </submittedName>
</protein>
<reference evidence="2 3" key="1">
    <citation type="submission" date="2020-01" db="EMBL/GenBank/DDBJ databases">
        <title>Genetics and antimicrobial susceptibilities of Nocardia species isolated from the soil; a comparison with species isolated from humans.</title>
        <authorList>
            <person name="Carrasco G."/>
            <person name="Monzon S."/>
            <person name="Sansegundo M."/>
            <person name="Garcia E."/>
            <person name="Garrido N."/>
            <person name="Medina M.J."/>
            <person name="Villalon P."/>
            <person name="Ramirez-Arocha A.C."/>
            <person name="Jimenez P."/>
            <person name="Cuesta I."/>
            <person name="Valdezate S."/>
        </authorList>
    </citation>
    <scope>NUCLEOTIDE SEQUENCE [LARGE SCALE GENOMIC DNA]</scope>
    <source>
        <strain evidence="2 3">CNM20110626</strain>
    </source>
</reference>
<dbReference type="GO" id="GO:0004069">
    <property type="term" value="F:L-aspartate:2-oxoglutarate aminotransferase activity"/>
    <property type="evidence" value="ECO:0007669"/>
    <property type="project" value="InterPro"/>
</dbReference>
<feature type="non-terminal residue" evidence="2">
    <location>
        <position position="1"/>
    </location>
</feature>
<dbReference type="Proteomes" id="UP000471166">
    <property type="component" value="Unassembled WGS sequence"/>
</dbReference>
<evidence type="ECO:0000313" key="3">
    <source>
        <dbReference type="Proteomes" id="UP000471166"/>
    </source>
</evidence>
<dbReference type="InterPro" id="IPR007780">
    <property type="entry name" value="NAD_Glu_DH_bac"/>
</dbReference>
<dbReference type="EMBL" id="JAAGVB010000580">
    <property type="protein sequence ID" value="NEW37261.1"/>
    <property type="molecule type" value="Genomic_DNA"/>
</dbReference>
<gene>
    <name evidence="2" type="ORF">GV791_32615</name>
</gene>
<dbReference type="RefSeq" id="WP_163848853.1">
    <property type="nucleotide sequence ID" value="NZ_JAAGVB010000580.1"/>
</dbReference>
<feature type="domain" description="NAD-specific glutamate dehydrogenase C-terminal" evidence="1">
    <location>
        <begin position="14"/>
        <end position="93"/>
    </location>
</feature>
<dbReference type="GO" id="GO:0004352">
    <property type="term" value="F:glutamate dehydrogenase (NAD+) activity"/>
    <property type="evidence" value="ECO:0007669"/>
    <property type="project" value="InterPro"/>
</dbReference>
<dbReference type="GO" id="GO:0006538">
    <property type="term" value="P:L-glutamate catabolic process"/>
    <property type="evidence" value="ECO:0007669"/>
    <property type="project" value="InterPro"/>
</dbReference>
<evidence type="ECO:0000259" key="1">
    <source>
        <dbReference type="Pfam" id="PF21074"/>
    </source>
</evidence>
<dbReference type="AlphaFoldDB" id="A0A6P1CXY0"/>
<accession>A0A6P1CXY0</accession>
<dbReference type="PANTHER" id="PTHR43403:SF1">
    <property type="entry name" value="NAD-SPECIFIC GLUTAMATE DEHYDROGENASE"/>
    <property type="match status" value="1"/>
</dbReference>
<dbReference type="PANTHER" id="PTHR43403">
    <property type="entry name" value="NAD-SPECIFIC GLUTAMATE DEHYDROGENASE"/>
    <property type="match status" value="1"/>
</dbReference>
<dbReference type="InterPro" id="IPR048381">
    <property type="entry name" value="GDH_C"/>
</dbReference>
<feature type="non-terminal residue" evidence="2">
    <location>
        <position position="93"/>
    </location>
</feature>
<organism evidence="2 3">
    <name type="scientific">Nocardia cyriacigeorgica</name>
    <dbReference type="NCBI Taxonomy" id="135487"/>
    <lineage>
        <taxon>Bacteria</taxon>
        <taxon>Bacillati</taxon>
        <taxon>Actinomycetota</taxon>
        <taxon>Actinomycetes</taxon>
        <taxon>Mycobacteriales</taxon>
        <taxon>Nocardiaceae</taxon>
        <taxon>Nocardia</taxon>
    </lineage>
</organism>
<dbReference type="Pfam" id="PF21074">
    <property type="entry name" value="GDH_C"/>
    <property type="match status" value="1"/>
</dbReference>
<comment type="caution">
    <text evidence="2">The sequence shown here is derived from an EMBL/GenBank/DDBJ whole genome shotgun (WGS) entry which is preliminary data.</text>
</comment>
<proteinExistence type="predicted"/>
<sequence length="93" mass="9954">LPSDAELARRAADGTGLTSPELANVVAHVKLSLKADLLAGELPDSASFASVLPAYFPTPLRTRFEAAIRRHPLRREIVATMVVNDLVDYGGIT</sequence>
<name>A0A6P1CXY0_9NOCA</name>
<evidence type="ECO:0000313" key="2">
    <source>
        <dbReference type="EMBL" id="NEW37261.1"/>
    </source>
</evidence>